<accession>A0ABT5S4Q7</accession>
<evidence type="ECO:0000259" key="4">
    <source>
        <dbReference type="PROSITE" id="PS51832"/>
    </source>
</evidence>
<dbReference type="PROSITE" id="PS50110">
    <property type="entry name" value="RESPONSE_REGULATORY"/>
    <property type="match status" value="1"/>
</dbReference>
<evidence type="ECO:0000259" key="3">
    <source>
        <dbReference type="PROSITE" id="PS50110"/>
    </source>
</evidence>
<evidence type="ECO:0000313" key="5">
    <source>
        <dbReference type="EMBL" id="MDD2180396.1"/>
    </source>
</evidence>
<proteinExistence type="predicted"/>
<dbReference type="Pfam" id="PF00072">
    <property type="entry name" value="Response_reg"/>
    <property type="match status" value="1"/>
</dbReference>
<dbReference type="InterPro" id="IPR001789">
    <property type="entry name" value="Sig_transdc_resp-reg_receiver"/>
</dbReference>
<dbReference type="CDD" id="cd00077">
    <property type="entry name" value="HDc"/>
    <property type="match status" value="1"/>
</dbReference>
<sequence length="463" mass="50417">MTATIPPSDQATQGQSPPPAESDAPPQPSPPQLTWTVLCVDDEPSILSALRRVLRAEDCQVLQAGSGAEALALLAEHPVDVVLSDMRMPCMDGAQLLAQVHQRWPDTARVLLTGYADMNATVAAINEGQIYRYIHKPWDETELRLTVRQAAERRILQTERARLQALTTTQNEELRTLNTTLEQRVLERTSALQEANEQLRRNYLTSIRIFSSLMELRSGVLAGHGKRTASLARKVAQAMGLAEDVLQDVFVAGLLHDVGFLALPDSILNKPVGKLSAEEMVSYQRHPVLGAQSFMALDEHQPVASIIRSHHERADGSGFPDQLQGSQIPVGARILAVVDAFDDLTHGHLTGAPLTEAEARTILQRGRGTQFDAEIMDVFLHITQVVKPPAVRLESVGTDLLKPGMTLGKDLLSQEGVLLLSAGHVLTAELIGRISRYAKVEGLLLKLDIRMPPGPAGGDPDGR</sequence>
<dbReference type="RefSeq" id="WP_274114391.1">
    <property type="nucleotide sequence ID" value="NZ_JAPCKI010000022.1"/>
</dbReference>
<feature type="domain" description="Response regulatory" evidence="3">
    <location>
        <begin position="36"/>
        <end position="151"/>
    </location>
</feature>
<evidence type="ECO:0000313" key="6">
    <source>
        <dbReference type="Proteomes" id="UP001148932"/>
    </source>
</evidence>
<dbReference type="Pfam" id="PF13487">
    <property type="entry name" value="HD_5"/>
    <property type="match status" value="1"/>
</dbReference>
<evidence type="ECO:0000256" key="2">
    <source>
        <dbReference type="SAM" id="MobiDB-lite"/>
    </source>
</evidence>
<gene>
    <name evidence="5" type="ORF">OIN59_23420</name>
</gene>
<dbReference type="InterPro" id="IPR052020">
    <property type="entry name" value="Cyclic_di-GMP/3'3'-cGAMP_PDE"/>
</dbReference>
<comment type="caution">
    <text evidence="5">The sequence shown here is derived from an EMBL/GenBank/DDBJ whole genome shotgun (WGS) entry which is preliminary data.</text>
</comment>
<feature type="domain" description="HD-GYP" evidence="4">
    <location>
        <begin position="199"/>
        <end position="395"/>
    </location>
</feature>
<dbReference type="InterPro" id="IPR011006">
    <property type="entry name" value="CheY-like_superfamily"/>
</dbReference>
<dbReference type="InterPro" id="IPR037522">
    <property type="entry name" value="HD_GYP_dom"/>
</dbReference>
<dbReference type="SUPFAM" id="SSF52172">
    <property type="entry name" value="CheY-like"/>
    <property type="match status" value="1"/>
</dbReference>
<dbReference type="EMBL" id="JAPCKI010000022">
    <property type="protein sequence ID" value="MDD2180396.1"/>
    <property type="molecule type" value="Genomic_DNA"/>
</dbReference>
<dbReference type="SMART" id="SM00448">
    <property type="entry name" value="REC"/>
    <property type="match status" value="1"/>
</dbReference>
<dbReference type="PANTHER" id="PTHR45228">
    <property type="entry name" value="CYCLIC DI-GMP PHOSPHODIESTERASE TM_0186-RELATED"/>
    <property type="match status" value="1"/>
</dbReference>
<feature type="compositionally biased region" description="Polar residues" evidence="2">
    <location>
        <begin position="1"/>
        <end position="14"/>
    </location>
</feature>
<dbReference type="Gene3D" id="3.40.50.2300">
    <property type="match status" value="1"/>
</dbReference>
<dbReference type="SUPFAM" id="SSF109604">
    <property type="entry name" value="HD-domain/PDEase-like"/>
    <property type="match status" value="1"/>
</dbReference>
<feature type="region of interest" description="Disordered" evidence="2">
    <location>
        <begin position="1"/>
        <end position="31"/>
    </location>
</feature>
<dbReference type="PROSITE" id="PS51832">
    <property type="entry name" value="HD_GYP"/>
    <property type="match status" value="1"/>
</dbReference>
<organism evidence="5 6">
    <name type="scientific">Acidovorax benzenivorans</name>
    <dbReference type="NCBI Taxonomy" id="2987520"/>
    <lineage>
        <taxon>Bacteria</taxon>
        <taxon>Pseudomonadati</taxon>
        <taxon>Pseudomonadota</taxon>
        <taxon>Betaproteobacteria</taxon>
        <taxon>Burkholderiales</taxon>
        <taxon>Comamonadaceae</taxon>
        <taxon>Acidovorax</taxon>
    </lineage>
</organism>
<evidence type="ECO:0000256" key="1">
    <source>
        <dbReference type="PROSITE-ProRule" id="PRU00169"/>
    </source>
</evidence>
<dbReference type="InterPro" id="IPR003607">
    <property type="entry name" value="HD/PDEase_dom"/>
</dbReference>
<keyword evidence="6" id="KW-1185">Reference proteome</keyword>
<dbReference type="CDD" id="cd17569">
    <property type="entry name" value="REC_HupR-like"/>
    <property type="match status" value="1"/>
</dbReference>
<name>A0ABT5S4Q7_9BURK</name>
<reference evidence="5" key="1">
    <citation type="submission" date="2022-10" db="EMBL/GenBank/DDBJ databases">
        <title>Description of microaerobic benzene degrading bacteria.</title>
        <authorList>
            <person name="Bedics A."/>
            <person name="Tancsics A."/>
            <person name="Banerjee S."/>
        </authorList>
    </citation>
    <scope>NUCLEOTIDE SEQUENCE</scope>
    <source>
        <strain evidence="5">D2M1</strain>
    </source>
</reference>
<feature type="modified residue" description="4-aspartylphosphate" evidence="1">
    <location>
        <position position="85"/>
    </location>
</feature>
<dbReference type="PANTHER" id="PTHR45228:SF8">
    <property type="entry name" value="TWO-COMPONENT RESPONSE REGULATOR-RELATED"/>
    <property type="match status" value="1"/>
</dbReference>
<dbReference type="Proteomes" id="UP001148932">
    <property type="component" value="Unassembled WGS sequence"/>
</dbReference>
<feature type="compositionally biased region" description="Pro residues" evidence="2">
    <location>
        <begin position="16"/>
        <end position="31"/>
    </location>
</feature>
<dbReference type="Gene3D" id="1.10.3210.10">
    <property type="entry name" value="Hypothetical protein af1432"/>
    <property type="match status" value="1"/>
</dbReference>
<keyword evidence="1" id="KW-0597">Phosphoprotein</keyword>
<protein>
    <submittedName>
        <fullName evidence="5">Response regulator</fullName>
    </submittedName>
</protein>